<dbReference type="PANTHER" id="PTHR24104">
    <property type="entry name" value="E3 UBIQUITIN-PROTEIN LIGASE NHLRC1-RELATED"/>
    <property type="match status" value="1"/>
</dbReference>
<sequence>MDSFTLSAEELKKSLLELQDKNEQGILHYKAGIDKLKTDLQTNGQKEITAIILRMDRDEKRLEEIENVELGPSKELQKNLRSNLEVAQSLIEITEQTKCFSTTKEKEIQKNIEDLKSFLSDIGKEELIEWTQERESMIKQRLGIRNVQVPLVQAQVSVNQNPPVSLEIPSPSLESIKVLKEIKIPSSSNMDIVLGENDSIWVSKNKGQVVQLSKHGDILAKFFTREVHDWLEINEMQGLAINKSGHLLTTDKSRKLVSQFNPQQKKSMDLIHCGEWYPTGGICLTDYRIYISLANDNGGKIGCYTVTGDLTHSIEKTSTGKALFTHPWYITMHSESSLCVSDKSKKCVSVVSFTGLQEGTYCPRKDPFIPYGITTDKFNRILVADAENLKIRILSENCELLLLFKCKEYGLSKPISLCLDSEGHLWVGDGEKAVLKLLQYYG</sequence>
<accession>A0A8W8JBA7</accession>
<protein>
    <recommendedName>
        <fullName evidence="3">Tripartite motif-containing protein 3</fullName>
    </recommendedName>
</protein>
<dbReference type="EnsemblMetazoa" id="G17560.1">
    <property type="protein sequence ID" value="G17560.1:cds"/>
    <property type="gene ID" value="G17560"/>
</dbReference>
<dbReference type="SUPFAM" id="SSF63829">
    <property type="entry name" value="Calcium-dependent phosphotriesterase"/>
    <property type="match status" value="1"/>
</dbReference>
<dbReference type="EnsemblMetazoa" id="G17560.8">
    <property type="protein sequence ID" value="G17560.8:cds"/>
    <property type="gene ID" value="G17560"/>
</dbReference>
<dbReference type="GO" id="GO:0000209">
    <property type="term" value="P:protein polyubiquitination"/>
    <property type="evidence" value="ECO:0007669"/>
    <property type="project" value="TreeGrafter"/>
</dbReference>
<name>A0A8W8JBA7_MAGGI</name>
<evidence type="ECO:0008006" key="3">
    <source>
        <dbReference type="Google" id="ProtNLM"/>
    </source>
</evidence>
<dbReference type="EnsemblMetazoa" id="G17560.6">
    <property type="protein sequence ID" value="G17560.6:cds"/>
    <property type="gene ID" value="G17560"/>
</dbReference>
<dbReference type="GO" id="GO:0043161">
    <property type="term" value="P:proteasome-mediated ubiquitin-dependent protein catabolic process"/>
    <property type="evidence" value="ECO:0007669"/>
    <property type="project" value="TreeGrafter"/>
</dbReference>
<dbReference type="InterPro" id="IPR050952">
    <property type="entry name" value="TRIM-NHL_E3_ligases"/>
</dbReference>
<dbReference type="Gene3D" id="2.120.10.30">
    <property type="entry name" value="TolB, C-terminal domain"/>
    <property type="match status" value="1"/>
</dbReference>
<dbReference type="EnsemblMetazoa" id="G17560.5">
    <property type="protein sequence ID" value="G17560.5:cds"/>
    <property type="gene ID" value="G17560"/>
</dbReference>
<dbReference type="GO" id="GO:0061630">
    <property type="term" value="F:ubiquitin protein ligase activity"/>
    <property type="evidence" value="ECO:0007669"/>
    <property type="project" value="TreeGrafter"/>
</dbReference>
<dbReference type="Proteomes" id="UP000005408">
    <property type="component" value="Unassembled WGS sequence"/>
</dbReference>
<dbReference type="EnsemblMetazoa" id="G17560.2">
    <property type="protein sequence ID" value="G17560.2:cds"/>
    <property type="gene ID" value="G17560"/>
</dbReference>
<dbReference type="PANTHER" id="PTHR24104:SF25">
    <property type="entry name" value="PROTEIN LIN-41"/>
    <property type="match status" value="1"/>
</dbReference>
<evidence type="ECO:0000313" key="2">
    <source>
        <dbReference type="Proteomes" id="UP000005408"/>
    </source>
</evidence>
<dbReference type="EnsemblMetazoa" id="G17560.4">
    <property type="protein sequence ID" value="G17560.4:cds"/>
    <property type="gene ID" value="G17560"/>
</dbReference>
<dbReference type="AlphaFoldDB" id="A0A8W8JBA7"/>
<keyword evidence="2" id="KW-1185">Reference proteome</keyword>
<organism evidence="1 2">
    <name type="scientific">Magallana gigas</name>
    <name type="common">Pacific oyster</name>
    <name type="synonym">Crassostrea gigas</name>
    <dbReference type="NCBI Taxonomy" id="29159"/>
    <lineage>
        <taxon>Eukaryota</taxon>
        <taxon>Metazoa</taxon>
        <taxon>Spiralia</taxon>
        <taxon>Lophotrochozoa</taxon>
        <taxon>Mollusca</taxon>
        <taxon>Bivalvia</taxon>
        <taxon>Autobranchia</taxon>
        <taxon>Pteriomorphia</taxon>
        <taxon>Ostreida</taxon>
        <taxon>Ostreoidea</taxon>
        <taxon>Ostreidae</taxon>
        <taxon>Magallana</taxon>
    </lineage>
</organism>
<dbReference type="InterPro" id="IPR011042">
    <property type="entry name" value="6-blade_b-propeller_TolB-like"/>
</dbReference>
<evidence type="ECO:0000313" key="1">
    <source>
        <dbReference type="EnsemblMetazoa" id="G17560.8:cds"/>
    </source>
</evidence>
<proteinExistence type="predicted"/>
<dbReference type="EnsemblMetazoa" id="G17560.3">
    <property type="protein sequence ID" value="G17560.3:cds"/>
    <property type="gene ID" value="G17560"/>
</dbReference>
<reference evidence="1" key="1">
    <citation type="submission" date="2022-08" db="UniProtKB">
        <authorList>
            <consortium name="EnsemblMetazoa"/>
        </authorList>
    </citation>
    <scope>IDENTIFICATION</scope>
    <source>
        <strain evidence="1">05x7-T-G4-1.051#20</strain>
    </source>
</reference>
<dbReference type="EnsemblMetazoa" id="G17560.7">
    <property type="protein sequence ID" value="G17560.7:cds"/>
    <property type="gene ID" value="G17560"/>
</dbReference>
<dbReference type="GO" id="GO:0008270">
    <property type="term" value="F:zinc ion binding"/>
    <property type="evidence" value="ECO:0007669"/>
    <property type="project" value="UniProtKB-KW"/>
</dbReference>